<evidence type="ECO:0000259" key="6">
    <source>
        <dbReference type="PROSITE" id="PS50929"/>
    </source>
</evidence>
<evidence type="ECO:0000313" key="8">
    <source>
        <dbReference type="Proteomes" id="UP001597402"/>
    </source>
</evidence>
<proteinExistence type="predicted"/>
<dbReference type="InterPro" id="IPR011527">
    <property type="entry name" value="ABC1_TM_dom"/>
</dbReference>
<dbReference type="Pfam" id="PF00664">
    <property type="entry name" value="ABC_membrane"/>
    <property type="match status" value="1"/>
</dbReference>
<dbReference type="InterPro" id="IPR039421">
    <property type="entry name" value="Type_1_exporter"/>
</dbReference>
<dbReference type="InterPro" id="IPR036640">
    <property type="entry name" value="ABC1_TM_sf"/>
</dbReference>
<dbReference type="PANTHER" id="PTHR43394">
    <property type="entry name" value="ATP-DEPENDENT PERMEASE MDL1, MITOCHONDRIAL"/>
    <property type="match status" value="1"/>
</dbReference>
<name>A0ABW4XFC8_9ACTN</name>
<dbReference type="PANTHER" id="PTHR43394:SF1">
    <property type="entry name" value="ATP-BINDING CASSETTE SUB-FAMILY B MEMBER 10, MITOCHONDRIAL"/>
    <property type="match status" value="1"/>
</dbReference>
<organism evidence="7 8">
    <name type="scientific">Blastococcus deserti</name>
    <dbReference type="NCBI Taxonomy" id="2259033"/>
    <lineage>
        <taxon>Bacteria</taxon>
        <taxon>Bacillati</taxon>
        <taxon>Actinomycetota</taxon>
        <taxon>Actinomycetes</taxon>
        <taxon>Geodermatophilales</taxon>
        <taxon>Geodermatophilaceae</taxon>
        <taxon>Blastococcus</taxon>
    </lineage>
</organism>
<dbReference type="PROSITE" id="PS50929">
    <property type="entry name" value="ABC_TM1F"/>
    <property type="match status" value="1"/>
</dbReference>
<dbReference type="Gene3D" id="1.20.1560.10">
    <property type="entry name" value="ABC transporter type 1, transmembrane domain"/>
    <property type="match status" value="1"/>
</dbReference>
<reference evidence="8" key="1">
    <citation type="journal article" date="2019" name="Int. J. Syst. Evol. Microbiol.">
        <title>The Global Catalogue of Microorganisms (GCM) 10K type strain sequencing project: providing services to taxonomists for standard genome sequencing and annotation.</title>
        <authorList>
            <consortium name="The Broad Institute Genomics Platform"/>
            <consortium name="The Broad Institute Genome Sequencing Center for Infectious Disease"/>
            <person name="Wu L."/>
            <person name="Ma J."/>
        </authorList>
    </citation>
    <scope>NUCLEOTIDE SEQUENCE [LARGE SCALE GENOMIC DNA]</scope>
    <source>
        <strain evidence="8">JCM 3338</strain>
    </source>
</reference>
<dbReference type="SUPFAM" id="SSF90123">
    <property type="entry name" value="ABC transporter transmembrane region"/>
    <property type="match status" value="1"/>
</dbReference>
<dbReference type="Proteomes" id="UP001597402">
    <property type="component" value="Unassembled WGS sequence"/>
</dbReference>
<comment type="caution">
    <text evidence="7">The sequence shown here is derived from an EMBL/GenBank/DDBJ whole genome shotgun (WGS) entry which is preliminary data.</text>
</comment>
<feature type="transmembrane region" description="Helical" evidence="5">
    <location>
        <begin position="76"/>
        <end position="103"/>
    </location>
</feature>
<accession>A0ABW4XFC8</accession>
<evidence type="ECO:0000256" key="3">
    <source>
        <dbReference type="ARBA" id="ARBA00022989"/>
    </source>
</evidence>
<keyword evidence="4 5" id="KW-0472">Membrane</keyword>
<evidence type="ECO:0000256" key="4">
    <source>
        <dbReference type="ARBA" id="ARBA00023136"/>
    </source>
</evidence>
<sequence length="348" mass="37683">MARGRHRRVSPYRFLLRYARQDVPGLSAILILTLLATGVTLLTPWPMKVLVDQVLGDEDRTPLTAWLPGGATDGGLLAWVVAATLTVFLLTSGLEVLLTFLWVRVGQGMVFRLQRQVFAKVQRRSVLFHERHDVGDTMERVIGDPWSLHAVVTSLVFSPLQQALLTVGMVALLAGLDPALTGLAVVVTPAMVWIARRRGRPTQRAGEARRRVLGLLQSHLHQSLTGIPVVQAFGQEKRVHARFVELSGAVVTAEWRTTLVSKVTDLLSGSATVLGQGLVLLVGARQVLAGHMSVGSLLVFLAYLTSLQSSLTELTAVYPTLCGARPQIDRVVEVLEAEPEVADGPGVG</sequence>
<comment type="subcellular location">
    <subcellularLocation>
        <location evidence="1">Cell membrane</location>
        <topology evidence="1">Multi-pass membrane protein</topology>
    </subcellularLocation>
</comment>
<feature type="transmembrane region" description="Helical" evidence="5">
    <location>
        <begin position="179"/>
        <end position="195"/>
    </location>
</feature>
<evidence type="ECO:0000256" key="1">
    <source>
        <dbReference type="ARBA" id="ARBA00004651"/>
    </source>
</evidence>
<evidence type="ECO:0000256" key="2">
    <source>
        <dbReference type="ARBA" id="ARBA00022692"/>
    </source>
</evidence>
<gene>
    <name evidence="7" type="ORF">ACFSHS_17565</name>
</gene>
<dbReference type="EMBL" id="JBHUHP010000019">
    <property type="protein sequence ID" value="MFD2093370.1"/>
    <property type="molecule type" value="Genomic_DNA"/>
</dbReference>
<keyword evidence="8" id="KW-1185">Reference proteome</keyword>
<evidence type="ECO:0000313" key="7">
    <source>
        <dbReference type="EMBL" id="MFD2093370.1"/>
    </source>
</evidence>
<keyword evidence="2 5" id="KW-0812">Transmembrane</keyword>
<feature type="domain" description="ABC transmembrane type-1" evidence="6">
    <location>
        <begin position="28"/>
        <end position="321"/>
    </location>
</feature>
<evidence type="ECO:0000256" key="5">
    <source>
        <dbReference type="SAM" id="Phobius"/>
    </source>
</evidence>
<feature type="non-terminal residue" evidence="7">
    <location>
        <position position="348"/>
    </location>
</feature>
<protein>
    <submittedName>
        <fullName evidence="7">ABC transporter transmembrane domain-containing protein</fullName>
    </submittedName>
</protein>
<keyword evidence="3 5" id="KW-1133">Transmembrane helix</keyword>
<feature type="transmembrane region" description="Helical" evidence="5">
    <location>
        <begin position="23"/>
        <end position="45"/>
    </location>
</feature>
<dbReference type="RefSeq" id="WP_376878849.1">
    <property type="nucleotide sequence ID" value="NZ_JBHUHP010000019.1"/>
</dbReference>